<keyword evidence="6" id="KW-1185">Reference proteome</keyword>
<keyword evidence="1" id="KW-0479">Metal-binding</keyword>
<dbReference type="GO" id="GO:0009245">
    <property type="term" value="P:lipid A biosynthetic process"/>
    <property type="evidence" value="ECO:0007669"/>
    <property type="project" value="TreeGrafter"/>
</dbReference>
<dbReference type="GO" id="GO:0008758">
    <property type="term" value="F:UDP-2,3-diacylglucosamine hydrolase activity"/>
    <property type="evidence" value="ECO:0007669"/>
    <property type="project" value="TreeGrafter"/>
</dbReference>
<dbReference type="Proteomes" id="UP000526501">
    <property type="component" value="Unassembled WGS sequence"/>
</dbReference>
<feature type="transmembrane region" description="Helical" evidence="3">
    <location>
        <begin position="61"/>
        <end position="81"/>
    </location>
</feature>
<dbReference type="Gene3D" id="3.60.21.10">
    <property type="match status" value="1"/>
</dbReference>
<dbReference type="InterPro" id="IPR004843">
    <property type="entry name" value="Calcineurin-like_PHP"/>
</dbReference>
<dbReference type="CDD" id="cd07385">
    <property type="entry name" value="MPP_YkuE_C"/>
    <property type="match status" value="1"/>
</dbReference>
<dbReference type="GO" id="GO:0046872">
    <property type="term" value="F:metal ion binding"/>
    <property type="evidence" value="ECO:0007669"/>
    <property type="project" value="UniProtKB-KW"/>
</dbReference>
<feature type="domain" description="Calcineurin-like phosphoesterase" evidence="4">
    <location>
        <begin position="138"/>
        <end position="297"/>
    </location>
</feature>
<reference evidence="5 6" key="1">
    <citation type="submission" date="2020-07" db="EMBL/GenBank/DDBJ databases">
        <authorList>
            <person name="Feng X."/>
        </authorList>
    </citation>
    <scope>NUCLEOTIDE SEQUENCE [LARGE SCALE GENOMIC DNA]</scope>
    <source>
        <strain evidence="5 6">JCM23202</strain>
    </source>
</reference>
<comment type="caution">
    <text evidence="5">The sequence shown here is derived from an EMBL/GenBank/DDBJ whole genome shotgun (WGS) entry which is preliminary data.</text>
</comment>
<organism evidence="5 6">
    <name type="scientific">Pelagicoccus albus</name>
    <dbReference type="NCBI Taxonomy" id="415222"/>
    <lineage>
        <taxon>Bacteria</taxon>
        <taxon>Pseudomonadati</taxon>
        <taxon>Verrucomicrobiota</taxon>
        <taxon>Opitutia</taxon>
        <taxon>Puniceicoccales</taxon>
        <taxon>Pelagicoccaceae</taxon>
        <taxon>Pelagicoccus</taxon>
    </lineage>
</organism>
<gene>
    <name evidence="5" type="ORF">H5P27_05010</name>
</gene>
<evidence type="ECO:0000256" key="1">
    <source>
        <dbReference type="ARBA" id="ARBA00022723"/>
    </source>
</evidence>
<feature type="transmembrane region" description="Helical" evidence="3">
    <location>
        <begin position="32"/>
        <end position="49"/>
    </location>
</feature>
<dbReference type="EMBL" id="JACHVC010000006">
    <property type="protein sequence ID" value="MBC2605397.1"/>
    <property type="molecule type" value="Genomic_DNA"/>
</dbReference>
<dbReference type="InterPro" id="IPR029052">
    <property type="entry name" value="Metallo-depent_PP-like"/>
</dbReference>
<keyword evidence="3" id="KW-1133">Transmembrane helix</keyword>
<protein>
    <submittedName>
        <fullName evidence="5">Metallophosphoesterase</fullName>
    </submittedName>
</protein>
<evidence type="ECO:0000313" key="6">
    <source>
        <dbReference type="Proteomes" id="UP000526501"/>
    </source>
</evidence>
<evidence type="ECO:0000313" key="5">
    <source>
        <dbReference type="EMBL" id="MBC2605397.1"/>
    </source>
</evidence>
<dbReference type="PANTHER" id="PTHR31302">
    <property type="entry name" value="TRANSMEMBRANE PROTEIN WITH METALLOPHOSPHOESTERASE DOMAIN-RELATED"/>
    <property type="match status" value="1"/>
</dbReference>
<evidence type="ECO:0000256" key="3">
    <source>
        <dbReference type="SAM" id="Phobius"/>
    </source>
</evidence>
<evidence type="ECO:0000256" key="2">
    <source>
        <dbReference type="ARBA" id="ARBA00022801"/>
    </source>
</evidence>
<evidence type="ECO:0000259" key="4">
    <source>
        <dbReference type="Pfam" id="PF00149"/>
    </source>
</evidence>
<accession>A0A7X1B4C2</accession>
<dbReference type="GO" id="GO:0016020">
    <property type="term" value="C:membrane"/>
    <property type="evidence" value="ECO:0007669"/>
    <property type="project" value="GOC"/>
</dbReference>
<name>A0A7X1B4C2_9BACT</name>
<proteinExistence type="predicted"/>
<dbReference type="InterPro" id="IPR051158">
    <property type="entry name" value="Metallophosphoesterase_sf"/>
</dbReference>
<dbReference type="AlphaFoldDB" id="A0A7X1B4C2"/>
<dbReference type="SUPFAM" id="SSF56300">
    <property type="entry name" value="Metallo-dependent phosphatases"/>
    <property type="match status" value="1"/>
</dbReference>
<feature type="transmembrane region" description="Helical" evidence="3">
    <location>
        <begin position="96"/>
        <end position="114"/>
    </location>
</feature>
<dbReference type="RefSeq" id="WP_185659277.1">
    <property type="nucleotide sequence ID" value="NZ_JACHVC010000006.1"/>
</dbReference>
<sequence length="355" mass="38838">MAMLLIPIILGLINYYLFRVAAAAYPGLSVFFATAIILLFLSLFVAIFLEKRGKLAASLPFSWIGYTWLGITCIAFSLSALSDLVQLITVSFNDRAQFLFVLISTVGLSLWAAFDAKRVRLRKIRLRSPKISNANHSLRIVQISDLHLGDSSSIAHTRKLVDTINQQKPDIVVSTGDLFDGYLELMAPFVDALRKIEAPLGKFAVSGNHEVYAGLDQALSLTELAGFSVLRNGSFPVNSQLTVVGVEDPASEMKPDEESALSTLSRLPFHLLLKHRPAFDPESAGKFDLQLSGHTHGGQIAPFHLLTKLAYRAKPGLTELASHQHLYLSRGTGAWGPQLRLFAPPEIAVFDLTAG</sequence>
<dbReference type="Pfam" id="PF00149">
    <property type="entry name" value="Metallophos"/>
    <property type="match status" value="1"/>
</dbReference>
<keyword evidence="3" id="KW-0812">Transmembrane</keyword>
<keyword evidence="2" id="KW-0378">Hydrolase</keyword>
<dbReference type="PANTHER" id="PTHR31302:SF31">
    <property type="entry name" value="PHOSPHODIESTERASE YAEI"/>
    <property type="match status" value="1"/>
</dbReference>
<keyword evidence="3" id="KW-0472">Membrane</keyword>